<dbReference type="Proteomes" id="UP000247346">
    <property type="component" value="Unassembled WGS sequence"/>
</dbReference>
<dbReference type="PANTHER" id="PTHR43669">
    <property type="entry name" value="5-KETO-D-GLUCONATE 5-REDUCTASE"/>
    <property type="match status" value="1"/>
</dbReference>
<evidence type="ECO:0000256" key="2">
    <source>
        <dbReference type="ARBA" id="ARBA00023002"/>
    </source>
</evidence>
<dbReference type="PANTHER" id="PTHR43669:SF3">
    <property type="entry name" value="ALCOHOL DEHYDROGENASE, PUTATIVE (AFU_ORTHOLOGUE AFUA_3G03445)-RELATED"/>
    <property type="match status" value="1"/>
</dbReference>
<accession>A0A2P5Z190</accession>
<comment type="caution">
    <text evidence="4">The sequence shown here is derived from an EMBL/GenBank/DDBJ whole genome shotgun (WGS) entry which is preliminary data.</text>
</comment>
<dbReference type="Pfam" id="PF00106">
    <property type="entry name" value="adh_short"/>
    <property type="match status" value="1"/>
</dbReference>
<dbReference type="InterPro" id="IPR036291">
    <property type="entry name" value="NAD(P)-bd_dom_sf"/>
</dbReference>
<dbReference type="AlphaFoldDB" id="A0A2P5Z190"/>
<dbReference type="Gene3D" id="3.40.50.720">
    <property type="entry name" value="NAD(P)-binding Rossmann-like Domain"/>
    <property type="match status" value="1"/>
</dbReference>
<protein>
    <submittedName>
        <fullName evidence="4">D-alanyl-lipoteichoic acid biosynthesis protein</fullName>
    </submittedName>
</protein>
<comment type="similarity">
    <text evidence="1 3">Belongs to the short-chain dehydrogenases/reductases (SDR) family.</text>
</comment>
<evidence type="ECO:0000313" key="5">
    <source>
        <dbReference type="Proteomes" id="UP000247346"/>
    </source>
</evidence>
<evidence type="ECO:0000256" key="3">
    <source>
        <dbReference type="RuleBase" id="RU000363"/>
    </source>
</evidence>
<dbReference type="EMBL" id="MDEK01000015">
    <property type="protein sequence ID" value="PPU81139.1"/>
    <property type="molecule type" value="Genomic_DNA"/>
</dbReference>
<proteinExistence type="inferred from homology"/>
<name>A0A2P5Z190_9XANT</name>
<gene>
    <name evidence="4" type="ORF">XsacCFBP4641_15905</name>
</gene>
<keyword evidence="2" id="KW-0560">Oxidoreductase</keyword>
<dbReference type="PROSITE" id="PS00061">
    <property type="entry name" value="ADH_SHORT"/>
    <property type="match status" value="1"/>
</dbReference>
<dbReference type="GO" id="GO:0016491">
    <property type="term" value="F:oxidoreductase activity"/>
    <property type="evidence" value="ECO:0007669"/>
    <property type="project" value="UniProtKB-KW"/>
</dbReference>
<dbReference type="InterPro" id="IPR002347">
    <property type="entry name" value="SDR_fam"/>
</dbReference>
<dbReference type="PRINTS" id="PR00080">
    <property type="entry name" value="SDRFAMILY"/>
</dbReference>
<dbReference type="InterPro" id="IPR020904">
    <property type="entry name" value="Sc_DH/Rdtase_CS"/>
</dbReference>
<sequence length="258" mass="27347">MAMSATTFAGVDVVVTGGSDGIGFGLARRFLAAGANVLVTGRDAGKLDRAAAAAPGLQTLVNDIGVAEERERLAQYLQARHPGLRVVVNNAGIQRRVALADDQAPWAERQREIDILFAAVVHLNHLLVPLLLQHGEPALIANVSSGGAFVPQPFAPVYSACKAALHSYTCNLRFALAATQVRVVEIIPPAVRTALAGPGMAHGVDPDDFCDAIFAGFAAGQADELGFGMTDTAEFRQRLDVERAVFDGFSGRFPVRRY</sequence>
<evidence type="ECO:0000313" key="4">
    <source>
        <dbReference type="EMBL" id="PPU81139.1"/>
    </source>
</evidence>
<organism evidence="4 5">
    <name type="scientific">Xanthomonas sacchari</name>
    <dbReference type="NCBI Taxonomy" id="56458"/>
    <lineage>
        <taxon>Bacteria</taxon>
        <taxon>Pseudomonadati</taxon>
        <taxon>Pseudomonadota</taxon>
        <taxon>Gammaproteobacteria</taxon>
        <taxon>Lysobacterales</taxon>
        <taxon>Lysobacteraceae</taxon>
        <taxon>Xanthomonas</taxon>
    </lineage>
</organism>
<reference evidence="4 5" key="1">
    <citation type="submission" date="2016-08" db="EMBL/GenBank/DDBJ databases">
        <authorList>
            <person name="Seilhamer J.J."/>
        </authorList>
    </citation>
    <scope>NUCLEOTIDE SEQUENCE [LARGE SCALE GENOMIC DNA]</scope>
    <source>
        <strain evidence="4 5">CFBP4641</strain>
    </source>
</reference>
<evidence type="ECO:0000256" key="1">
    <source>
        <dbReference type="ARBA" id="ARBA00006484"/>
    </source>
</evidence>
<dbReference type="SUPFAM" id="SSF51735">
    <property type="entry name" value="NAD(P)-binding Rossmann-fold domains"/>
    <property type="match status" value="1"/>
</dbReference>
<dbReference type="PRINTS" id="PR00081">
    <property type="entry name" value="GDHRDH"/>
</dbReference>